<keyword evidence="9" id="KW-1185">Reference proteome</keyword>
<keyword evidence="3" id="KW-0805">Transcription regulation</keyword>
<proteinExistence type="inferred from homology"/>
<evidence type="ECO:0000256" key="3">
    <source>
        <dbReference type="ARBA" id="ARBA00023015"/>
    </source>
</evidence>
<dbReference type="SMART" id="SM00345">
    <property type="entry name" value="HTH_GNTR"/>
    <property type="match status" value="1"/>
</dbReference>
<keyword evidence="2" id="KW-0663">Pyridoxal phosphate</keyword>
<dbReference type="InterPro" id="IPR036390">
    <property type="entry name" value="WH_DNA-bd_sf"/>
</dbReference>
<dbReference type="GO" id="GO:0030170">
    <property type="term" value="F:pyridoxal phosphate binding"/>
    <property type="evidence" value="ECO:0007669"/>
    <property type="project" value="InterPro"/>
</dbReference>
<dbReference type="SUPFAM" id="SSF46785">
    <property type="entry name" value="Winged helix' DNA-binding domain"/>
    <property type="match status" value="1"/>
</dbReference>
<dbReference type="CDD" id="cd07377">
    <property type="entry name" value="WHTH_GntR"/>
    <property type="match status" value="1"/>
</dbReference>
<name>A0A8J7VTR7_9GAMM</name>
<evidence type="ECO:0000256" key="2">
    <source>
        <dbReference type="ARBA" id="ARBA00022898"/>
    </source>
</evidence>
<dbReference type="Gene3D" id="3.40.640.10">
    <property type="entry name" value="Type I PLP-dependent aspartate aminotransferase-like (Major domain)"/>
    <property type="match status" value="1"/>
</dbReference>
<dbReference type="GO" id="GO:0003700">
    <property type="term" value="F:DNA-binding transcription factor activity"/>
    <property type="evidence" value="ECO:0007669"/>
    <property type="project" value="InterPro"/>
</dbReference>
<evidence type="ECO:0000313" key="7">
    <source>
        <dbReference type="EMBL" id="MBR0561734.1"/>
    </source>
</evidence>
<dbReference type="Pfam" id="PF00155">
    <property type="entry name" value="Aminotran_1_2"/>
    <property type="match status" value="1"/>
</dbReference>
<dbReference type="EMBL" id="JAGQFT010000019">
    <property type="protein sequence ID" value="MBR0561734.1"/>
    <property type="molecule type" value="Genomic_DNA"/>
</dbReference>
<feature type="domain" description="HTH gntR-type" evidence="6">
    <location>
        <begin position="17"/>
        <end position="85"/>
    </location>
</feature>
<evidence type="ECO:0000256" key="1">
    <source>
        <dbReference type="ARBA" id="ARBA00005384"/>
    </source>
</evidence>
<dbReference type="AlphaFoldDB" id="A0A8J7VTR7"/>
<keyword evidence="7" id="KW-0032">Aminotransferase</keyword>
<dbReference type="Gene3D" id="1.10.10.10">
    <property type="entry name" value="Winged helix-like DNA-binding domain superfamily/Winged helix DNA-binding domain"/>
    <property type="match status" value="1"/>
</dbReference>
<gene>
    <name evidence="8" type="ORF">KB893_002540</name>
    <name evidence="7" type="ORF">KB893_04250</name>
</gene>
<dbReference type="PANTHER" id="PTHR46577">
    <property type="entry name" value="HTH-TYPE TRANSCRIPTIONAL REGULATORY PROTEIN GABR"/>
    <property type="match status" value="1"/>
</dbReference>
<dbReference type="EMBL" id="JAGQFT020000002">
    <property type="protein sequence ID" value="MBS7456012.1"/>
    <property type="molecule type" value="Genomic_DNA"/>
</dbReference>
<accession>A0A8J7VTR7</accession>
<reference evidence="8 9" key="1">
    <citation type="journal article" date="2021" name="Microbiol. Resour. Announc.">
        <title>Draft Genome Sequence of Coralloluteibacterium stylophorae LMG 29479T.</title>
        <authorList>
            <person name="Karlyshev A.V."/>
            <person name="Kudryashova E.B."/>
            <person name="Ariskina E.V."/>
            <person name="Conroy A.P."/>
            <person name="Abidueva E.Y."/>
        </authorList>
    </citation>
    <scope>NUCLEOTIDE SEQUENCE [LARGE SCALE GENOMIC DNA]</scope>
    <source>
        <strain evidence="8 9">LMG 29479</strain>
    </source>
</reference>
<organism evidence="7">
    <name type="scientific">Coralloluteibacterium stylophorae</name>
    <dbReference type="NCBI Taxonomy" id="1776034"/>
    <lineage>
        <taxon>Bacteria</taxon>
        <taxon>Pseudomonadati</taxon>
        <taxon>Pseudomonadota</taxon>
        <taxon>Gammaproteobacteria</taxon>
        <taxon>Lysobacterales</taxon>
        <taxon>Lysobacteraceae</taxon>
        <taxon>Coralloluteibacterium</taxon>
    </lineage>
</organism>
<dbReference type="PANTHER" id="PTHR46577:SF1">
    <property type="entry name" value="HTH-TYPE TRANSCRIPTIONAL REGULATORY PROTEIN GABR"/>
    <property type="match status" value="1"/>
</dbReference>
<protein>
    <submittedName>
        <fullName evidence="7">PLP-dependent aminotransferase family protein</fullName>
    </submittedName>
</protein>
<dbReference type="InterPro" id="IPR015421">
    <property type="entry name" value="PyrdxlP-dep_Trfase_major"/>
</dbReference>
<dbReference type="RefSeq" id="WP_211925700.1">
    <property type="nucleotide sequence ID" value="NZ_JAGQFT020000002.1"/>
</dbReference>
<evidence type="ECO:0000313" key="9">
    <source>
        <dbReference type="Proteomes" id="UP000675747"/>
    </source>
</evidence>
<reference evidence="7" key="2">
    <citation type="submission" date="2021-04" db="EMBL/GenBank/DDBJ databases">
        <authorList>
            <person name="Karlyshev A.V."/>
        </authorList>
    </citation>
    <scope>NUCLEOTIDE SEQUENCE</scope>
    <source>
        <strain evidence="7">LMG 29479</strain>
    </source>
</reference>
<evidence type="ECO:0000259" key="6">
    <source>
        <dbReference type="PROSITE" id="PS50949"/>
    </source>
</evidence>
<evidence type="ECO:0000256" key="4">
    <source>
        <dbReference type="ARBA" id="ARBA00023125"/>
    </source>
</evidence>
<dbReference type="Proteomes" id="UP000675747">
    <property type="component" value="Unassembled WGS sequence"/>
</dbReference>
<dbReference type="InterPro" id="IPR015424">
    <property type="entry name" value="PyrdxlP-dep_Trfase"/>
</dbReference>
<comment type="caution">
    <text evidence="7">The sequence shown here is derived from an EMBL/GenBank/DDBJ whole genome shotgun (WGS) entry which is preliminary data.</text>
</comment>
<dbReference type="CDD" id="cd00609">
    <property type="entry name" value="AAT_like"/>
    <property type="match status" value="1"/>
</dbReference>
<keyword evidence="7" id="KW-0808">Transferase</keyword>
<dbReference type="PROSITE" id="PS50949">
    <property type="entry name" value="HTH_GNTR"/>
    <property type="match status" value="1"/>
</dbReference>
<evidence type="ECO:0000313" key="8">
    <source>
        <dbReference type="EMBL" id="MBS7456012.1"/>
    </source>
</evidence>
<dbReference type="SUPFAM" id="SSF53383">
    <property type="entry name" value="PLP-dependent transferases"/>
    <property type="match status" value="1"/>
</dbReference>
<dbReference type="InterPro" id="IPR004839">
    <property type="entry name" value="Aminotransferase_I/II_large"/>
</dbReference>
<dbReference type="GO" id="GO:0008483">
    <property type="term" value="F:transaminase activity"/>
    <property type="evidence" value="ECO:0007669"/>
    <property type="project" value="UniProtKB-KW"/>
</dbReference>
<comment type="similarity">
    <text evidence="1">In the C-terminal section; belongs to the class-I pyridoxal-phosphate-dependent aminotransferase family.</text>
</comment>
<evidence type="ECO:0000256" key="5">
    <source>
        <dbReference type="ARBA" id="ARBA00023163"/>
    </source>
</evidence>
<sequence length="471" mass="49714">MAVGGPRPLSIDRQSPVPLAEQIRRSIAAGIEHGTLQPHSRLPSWKDLAAQLGVSRGTVQRAYEQLIDARMIVSAGAGGTRVAGRAPPRPSPDTLPAPLAGQPFSGAAVDRPLVFQMGLPSGSAFPAPLLSRLRRKAVRRACETLAAAPDPTGEAELRARIAAHVAIVRDIQCAPEQVLVTSGFSGGLGLVLHVLGLAGKAVWTEEPGFPRSRRALALAGARPVPVPVDADGMDVGDGIARHPDAAAALVTAGQQAPLGMPMSPERRHALLAWAATRGAFVIEDDYLSELQLEGRAAPALASLDRHGRVIHIGSFSKTLSPTLRLGFVVAPPALRMALAEAAAMLAPAPGQALQWALAEFMAQGHYLRHLRRTKRLYAERSQTVLACLEQRGHRVQASGLAVLLSLPADADDVELALRARAHGLAPAPLSPWYAGASLRRGLLLNVATLDELSVAEACDRLCAVLDRRGRD</sequence>
<keyword evidence="4" id="KW-0238">DNA-binding</keyword>
<dbReference type="Pfam" id="PF00392">
    <property type="entry name" value="GntR"/>
    <property type="match status" value="1"/>
</dbReference>
<keyword evidence="5" id="KW-0804">Transcription</keyword>
<dbReference type="InterPro" id="IPR036388">
    <property type="entry name" value="WH-like_DNA-bd_sf"/>
</dbReference>
<dbReference type="GO" id="GO:0003677">
    <property type="term" value="F:DNA binding"/>
    <property type="evidence" value="ECO:0007669"/>
    <property type="project" value="UniProtKB-KW"/>
</dbReference>
<dbReference type="InterPro" id="IPR051446">
    <property type="entry name" value="HTH_trans_reg/aminotransferase"/>
</dbReference>
<dbReference type="InterPro" id="IPR000524">
    <property type="entry name" value="Tscrpt_reg_HTH_GntR"/>
</dbReference>